<dbReference type="Proteomes" id="UP000484255">
    <property type="component" value="Unassembled WGS sequence"/>
</dbReference>
<name>A0A7C9TGH2_9BURK</name>
<protein>
    <submittedName>
        <fullName evidence="1">Uncharacterized protein</fullName>
    </submittedName>
</protein>
<reference evidence="1 2" key="1">
    <citation type="submission" date="2020-02" db="EMBL/GenBank/DDBJ databases">
        <title>Ideonella bacterium strain TBM-1.</title>
        <authorList>
            <person name="Chen W.-M."/>
        </authorList>
    </citation>
    <scope>NUCLEOTIDE SEQUENCE [LARGE SCALE GENOMIC DNA]</scope>
    <source>
        <strain evidence="1 2">TBM-1</strain>
    </source>
</reference>
<accession>A0A7C9TGH2</accession>
<dbReference type="RefSeq" id="WP_163455593.1">
    <property type="nucleotide sequence ID" value="NZ_JAAGOH010000001.1"/>
</dbReference>
<comment type="caution">
    <text evidence="1">The sequence shown here is derived from an EMBL/GenBank/DDBJ whole genome shotgun (WGS) entry which is preliminary data.</text>
</comment>
<evidence type="ECO:0000313" key="2">
    <source>
        <dbReference type="Proteomes" id="UP000484255"/>
    </source>
</evidence>
<dbReference type="EMBL" id="JAAGOH010000001">
    <property type="protein sequence ID" value="NDY89739.1"/>
    <property type="molecule type" value="Genomic_DNA"/>
</dbReference>
<organism evidence="1 2">
    <name type="scientific">Ideonella livida</name>
    <dbReference type="NCBI Taxonomy" id="2707176"/>
    <lineage>
        <taxon>Bacteria</taxon>
        <taxon>Pseudomonadati</taxon>
        <taxon>Pseudomonadota</taxon>
        <taxon>Betaproteobacteria</taxon>
        <taxon>Burkholderiales</taxon>
        <taxon>Sphaerotilaceae</taxon>
        <taxon>Ideonella</taxon>
    </lineage>
</organism>
<dbReference type="AlphaFoldDB" id="A0A7C9TGH2"/>
<keyword evidence="2" id="KW-1185">Reference proteome</keyword>
<gene>
    <name evidence="1" type="ORF">G3A44_00865</name>
</gene>
<sequence length="119" mass="12998">MTADLKALADNLEAFNRWRRGEGAEQPDPKAVGQWVDQAVAFLRAAALPSVRAIESAPRDGRSVLVAHDGQWVAAVWLRAPGLWEGWAFEDEIMRDALPQGPSPAVWLDAPQAVDALIM</sequence>
<proteinExistence type="predicted"/>
<evidence type="ECO:0000313" key="1">
    <source>
        <dbReference type="EMBL" id="NDY89739.1"/>
    </source>
</evidence>